<organism evidence="2 3">
    <name type="scientific">Monosiga brevicollis</name>
    <name type="common">Choanoflagellate</name>
    <dbReference type="NCBI Taxonomy" id="81824"/>
    <lineage>
        <taxon>Eukaryota</taxon>
        <taxon>Choanoflagellata</taxon>
        <taxon>Craspedida</taxon>
        <taxon>Salpingoecidae</taxon>
        <taxon>Monosiga</taxon>
    </lineage>
</organism>
<dbReference type="PRINTS" id="PR01438">
    <property type="entry name" value="UNVRSLSTRESS"/>
</dbReference>
<dbReference type="Gene3D" id="3.40.50.620">
    <property type="entry name" value="HUPs"/>
    <property type="match status" value="1"/>
</dbReference>
<protein>
    <recommendedName>
        <fullName evidence="1">UspA domain-containing protein</fullName>
    </recommendedName>
</protein>
<proteinExistence type="predicted"/>
<dbReference type="InterPro" id="IPR006015">
    <property type="entry name" value="Universal_stress_UspA"/>
</dbReference>
<evidence type="ECO:0000259" key="1">
    <source>
        <dbReference type="Pfam" id="PF00582"/>
    </source>
</evidence>
<reference evidence="2 3" key="1">
    <citation type="journal article" date="2008" name="Nature">
        <title>The genome of the choanoflagellate Monosiga brevicollis and the origin of metazoans.</title>
        <authorList>
            <consortium name="JGI Sequencing"/>
            <person name="King N."/>
            <person name="Westbrook M.J."/>
            <person name="Young S.L."/>
            <person name="Kuo A."/>
            <person name="Abedin M."/>
            <person name="Chapman J."/>
            <person name="Fairclough S."/>
            <person name="Hellsten U."/>
            <person name="Isogai Y."/>
            <person name="Letunic I."/>
            <person name="Marr M."/>
            <person name="Pincus D."/>
            <person name="Putnam N."/>
            <person name="Rokas A."/>
            <person name="Wright K.J."/>
            <person name="Zuzow R."/>
            <person name="Dirks W."/>
            <person name="Good M."/>
            <person name="Goodstein D."/>
            <person name="Lemons D."/>
            <person name="Li W."/>
            <person name="Lyons J.B."/>
            <person name="Morris A."/>
            <person name="Nichols S."/>
            <person name="Richter D.J."/>
            <person name="Salamov A."/>
            <person name="Bork P."/>
            <person name="Lim W.A."/>
            <person name="Manning G."/>
            <person name="Miller W.T."/>
            <person name="McGinnis W."/>
            <person name="Shapiro H."/>
            <person name="Tjian R."/>
            <person name="Grigoriev I.V."/>
            <person name="Rokhsar D."/>
        </authorList>
    </citation>
    <scope>NUCLEOTIDE SEQUENCE [LARGE SCALE GENOMIC DNA]</scope>
    <source>
        <strain evidence="3">MX1 / ATCC 50154</strain>
    </source>
</reference>
<dbReference type="RefSeq" id="XP_001744087.1">
    <property type="nucleotide sequence ID" value="XM_001744035.1"/>
</dbReference>
<dbReference type="InterPro" id="IPR014729">
    <property type="entry name" value="Rossmann-like_a/b/a_fold"/>
</dbReference>
<dbReference type="CDD" id="cd23659">
    <property type="entry name" value="USP_At3g01520-like"/>
    <property type="match status" value="1"/>
</dbReference>
<evidence type="ECO:0000313" key="3">
    <source>
        <dbReference type="Proteomes" id="UP000001357"/>
    </source>
</evidence>
<dbReference type="PANTHER" id="PTHR31964">
    <property type="entry name" value="ADENINE NUCLEOTIDE ALPHA HYDROLASES-LIKE SUPERFAMILY PROTEIN"/>
    <property type="match status" value="1"/>
</dbReference>
<feature type="domain" description="UspA" evidence="1">
    <location>
        <begin position="5"/>
        <end position="151"/>
    </location>
</feature>
<sequence>MAATRDIVVGVDGSQYGDAAIDFAVKNLVHGANERLHLVFAYTPLDSYVDLDDMGLIYAPSQADKDKAIEQARDILTRATKRCLGDTPEIQVETHIIAGDARVAIGELAEKLHATAVVVGCHGRAALARAVLGSTSTWLSHHCSRPVVIVRPEEEQAAESGADKSS</sequence>
<dbReference type="AlphaFoldDB" id="A9UUW9"/>
<gene>
    <name evidence="2" type="ORF">MONBRDRAFT_36320</name>
</gene>
<dbReference type="Pfam" id="PF00582">
    <property type="entry name" value="Usp"/>
    <property type="match status" value="1"/>
</dbReference>
<dbReference type="GeneID" id="5889533"/>
<dbReference type="STRING" id="81824.A9UUW9"/>
<dbReference type="InterPro" id="IPR006016">
    <property type="entry name" value="UspA"/>
</dbReference>
<accession>A9UUW9</accession>
<dbReference type="SUPFAM" id="SSF52402">
    <property type="entry name" value="Adenine nucleotide alpha hydrolases-like"/>
    <property type="match status" value="1"/>
</dbReference>
<dbReference type="InParanoid" id="A9UUW9"/>
<dbReference type="EMBL" id="CH991546">
    <property type="protein sequence ID" value="EDQ90790.1"/>
    <property type="molecule type" value="Genomic_DNA"/>
</dbReference>
<name>A9UUW9_MONBE</name>
<evidence type="ECO:0000313" key="2">
    <source>
        <dbReference type="EMBL" id="EDQ90790.1"/>
    </source>
</evidence>
<dbReference type="PANTHER" id="PTHR31964:SF144">
    <property type="entry name" value="USPA DOMAIN-CONTAINING PROTEIN"/>
    <property type="match status" value="1"/>
</dbReference>
<keyword evidence="3" id="KW-1185">Reference proteome</keyword>
<dbReference type="Proteomes" id="UP000001357">
    <property type="component" value="Unassembled WGS sequence"/>
</dbReference>
<dbReference type="KEGG" id="mbr:MONBRDRAFT_36320"/>
<dbReference type="eggNOG" id="ENOG502RXWD">
    <property type="taxonomic scope" value="Eukaryota"/>
</dbReference>
<dbReference type="OMA" id="HNCPCTV"/>